<dbReference type="Gene3D" id="1.10.101.10">
    <property type="entry name" value="PGBD-like superfamily/PGBD"/>
    <property type="match status" value="1"/>
</dbReference>
<evidence type="ECO:0000313" key="9">
    <source>
        <dbReference type="Proteomes" id="UP000533476"/>
    </source>
</evidence>
<keyword evidence="5 6" id="KW-0961">Cell wall biogenesis/degradation</keyword>
<dbReference type="Pfam" id="PF01471">
    <property type="entry name" value="PG_binding_1"/>
    <property type="match status" value="1"/>
</dbReference>
<dbReference type="GO" id="GO:0018104">
    <property type="term" value="P:peptidoglycan-protein cross-linking"/>
    <property type="evidence" value="ECO:0007669"/>
    <property type="project" value="TreeGrafter"/>
</dbReference>
<dbReference type="Gene3D" id="2.40.440.10">
    <property type="entry name" value="L,D-transpeptidase catalytic domain-like"/>
    <property type="match status" value="1"/>
</dbReference>
<dbReference type="Gene3D" id="2.60.40.3710">
    <property type="match status" value="1"/>
</dbReference>
<comment type="caution">
    <text evidence="8">The sequence shown here is derived from an EMBL/GenBank/DDBJ whole genome shotgun (WGS) entry which is preliminary data.</text>
</comment>
<dbReference type="PANTHER" id="PTHR30582:SF2">
    <property type="entry name" value="L,D-TRANSPEPTIDASE YCIB-RELATED"/>
    <property type="match status" value="1"/>
</dbReference>
<dbReference type="AlphaFoldDB" id="A0A7Y0Q503"/>
<dbReference type="SUPFAM" id="SSF47090">
    <property type="entry name" value="PGBD-like"/>
    <property type="match status" value="1"/>
</dbReference>
<dbReference type="SUPFAM" id="SSF141523">
    <property type="entry name" value="L,D-transpeptidase catalytic domain-like"/>
    <property type="match status" value="1"/>
</dbReference>
<evidence type="ECO:0000256" key="1">
    <source>
        <dbReference type="ARBA" id="ARBA00004752"/>
    </source>
</evidence>
<organism evidence="8 9">
    <name type="scientific">Sulfobacillus harzensis</name>
    <dbReference type="NCBI Taxonomy" id="2729629"/>
    <lineage>
        <taxon>Bacteria</taxon>
        <taxon>Bacillati</taxon>
        <taxon>Bacillota</taxon>
        <taxon>Clostridia</taxon>
        <taxon>Eubacteriales</taxon>
        <taxon>Clostridiales Family XVII. Incertae Sedis</taxon>
        <taxon>Sulfobacillus</taxon>
    </lineage>
</organism>
<keyword evidence="4 6" id="KW-0573">Peptidoglycan synthesis</keyword>
<evidence type="ECO:0000256" key="2">
    <source>
        <dbReference type="ARBA" id="ARBA00022679"/>
    </source>
</evidence>
<dbReference type="GO" id="GO:0008360">
    <property type="term" value="P:regulation of cell shape"/>
    <property type="evidence" value="ECO:0007669"/>
    <property type="project" value="UniProtKB-UniRule"/>
</dbReference>
<proteinExistence type="predicted"/>
<keyword evidence="3 6" id="KW-0133">Cell shape</keyword>
<gene>
    <name evidence="8" type="ORF">HIJ39_19855</name>
</gene>
<protein>
    <submittedName>
        <fullName evidence="8">Murein L,D-transpeptidase</fullName>
    </submittedName>
</protein>
<evidence type="ECO:0000256" key="3">
    <source>
        <dbReference type="ARBA" id="ARBA00022960"/>
    </source>
</evidence>
<dbReference type="InterPro" id="IPR005490">
    <property type="entry name" value="LD_TPept_cat_dom"/>
</dbReference>
<dbReference type="InterPro" id="IPR038063">
    <property type="entry name" value="Transpep_catalytic_dom"/>
</dbReference>
<dbReference type="InterPro" id="IPR036366">
    <property type="entry name" value="PGBDSf"/>
</dbReference>
<dbReference type="Proteomes" id="UP000533476">
    <property type="component" value="Unassembled WGS sequence"/>
</dbReference>
<keyword evidence="9" id="KW-1185">Reference proteome</keyword>
<name>A0A7Y0Q503_9FIRM</name>
<dbReference type="InterPro" id="IPR002477">
    <property type="entry name" value="Peptidoglycan-bd-like"/>
</dbReference>
<accession>A0A7Y0Q503</accession>
<dbReference type="GO" id="GO:0005576">
    <property type="term" value="C:extracellular region"/>
    <property type="evidence" value="ECO:0007669"/>
    <property type="project" value="TreeGrafter"/>
</dbReference>
<dbReference type="GO" id="GO:0071555">
    <property type="term" value="P:cell wall organization"/>
    <property type="evidence" value="ECO:0007669"/>
    <property type="project" value="UniProtKB-UniRule"/>
</dbReference>
<dbReference type="InterPro" id="IPR050979">
    <property type="entry name" value="LD-transpeptidase"/>
</dbReference>
<feature type="domain" description="L,D-TPase catalytic" evidence="7">
    <location>
        <begin position="425"/>
        <end position="541"/>
    </location>
</feature>
<comment type="pathway">
    <text evidence="1 6">Cell wall biogenesis; peptidoglycan biosynthesis.</text>
</comment>
<dbReference type="GO" id="GO:0071972">
    <property type="term" value="F:peptidoglycan L,D-transpeptidase activity"/>
    <property type="evidence" value="ECO:0007669"/>
    <property type="project" value="TreeGrafter"/>
</dbReference>
<sequence length="556" mass="60637">MTPSRAYTPPGRHRSPHRHGRLRWRVQWWQPALILVGLAMGLLVVSRPRVNLAASSTALSKVVLQGWGTHVVAASLTDAPGGPQRLRVAGNTLWPAHVLPSDRAVELRVTVAGLFGWRARRVVTVTTPAAPQLASNRLRVDVGKAPAANFRGAVAQVRFPATGHVQAVGGPQVVIGTAPNAPDQHGAVALQVRARPWEPWGSVQTVHWASVPWLTANAHLVTAGHANLSTAPLDVTFSAPVRRSALSHWTLAPAVAGRWHRATDRTWHFQPTGRGWAPDTTIVLHLPRGKHGLVARDGAMLAQASHTLTVQLPQGTTLRLQQWLAELGYLPLRWTPTVGARAGQRGWDSVYQPPAGSFTWRYPAVPSALKSLWNPTYWTAMTQAAVIAFQHQQHLPVNGIPGPQVWMALQQAVRHHAVNPTPYAYVYVSETLPERLWLWVAGHVVLTTLANTGIPETPTTLGSYAVDERRPFQIMRGINPNGTSYADPVHWINYFDKSQAVHGFLRAQYGFPQSLGCVEVPIPVAQKIYPHLYIGALVTVEPPGSAPLVRPNSAAQ</sequence>
<reference evidence="8 9" key="1">
    <citation type="submission" date="2020-04" db="EMBL/GenBank/DDBJ databases">
        <authorList>
            <person name="Zhang R."/>
            <person name="Schippers A."/>
        </authorList>
    </citation>
    <scope>NUCLEOTIDE SEQUENCE [LARGE SCALE GENOMIC DNA]</scope>
    <source>
        <strain evidence="8 9">DSM 109850</strain>
    </source>
</reference>
<dbReference type="GO" id="GO:0016740">
    <property type="term" value="F:transferase activity"/>
    <property type="evidence" value="ECO:0007669"/>
    <property type="project" value="UniProtKB-KW"/>
</dbReference>
<evidence type="ECO:0000259" key="7">
    <source>
        <dbReference type="PROSITE" id="PS52029"/>
    </source>
</evidence>
<dbReference type="UniPathway" id="UPA00219"/>
<dbReference type="PROSITE" id="PS52029">
    <property type="entry name" value="LD_TPASE"/>
    <property type="match status" value="1"/>
</dbReference>
<dbReference type="Pfam" id="PF03734">
    <property type="entry name" value="YkuD"/>
    <property type="match status" value="1"/>
</dbReference>
<dbReference type="RefSeq" id="WP_169102780.1">
    <property type="nucleotide sequence ID" value="NZ_JABBVZ010000123.1"/>
</dbReference>
<dbReference type="EMBL" id="JABBVZ010000123">
    <property type="protein sequence ID" value="NMP24571.1"/>
    <property type="molecule type" value="Genomic_DNA"/>
</dbReference>
<dbReference type="PANTHER" id="PTHR30582">
    <property type="entry name" value="L,D-TRANSPEPTIDASE"/>
    <property type="match status" value="1"/>
</dbReference>
<evidence type="ECO:0000313" key="8">
    <source>
        <dbReference type="EMBL" id="NMP24571.1"/>
    </source>
</evidence>
<feature type="active site" description="Nucleophile" evidence="6">
    <location>
        <position position="517"/>
    </location>
</feature>
<dbReference type="InterPro" id="IPR036365">
    <property type="entry name" value="PGBD-like_sf"/>
</dbReference>
<feature type="active site" description="Proton donor/acceptor" evidence="6">
    <location>
        <position position="502"/>
    </location>
</feature>
<evidence type="ECO:0000256" key="5">
    <source>
        <dbReference type="ARBA" id="ARBA00023316"/>
    </source>
</evidence>
<keyword evidence="2" id="KW-0808">Transferase</keyword>
<evidence type="ECO:0000256" key="6">
    <source>
        <dbReference type="PROSITE-ProRule" id="PRU01373"/>
    </source>
</evidence>
<dbReference type="CDD" id="cd16913">
    <property type="entry name" value="YkuD_like"/>
    <property type="match status" value="1"/>
</dbReference>
<evidence type="ECO:0000256" key="4">
    <source>
        <dbReference type="ARBA" id="ARBA00022984"/>
    </source>
</evidence>